<feature type="region of interest" description="Disordered" evidence="1">
    <location>
        <begin position="128"/>
        <end position="164"/>
    </location>
</feature>
<evidence type="ECO:0000256" key="1">
    <source>
        <dbReference type="SAM" id="MobiDB-lite"/>
    </source>
</evidence>
<name>A0A183T2K9_SCHSO</name>
<proteinExistence type="predicted"/>
<evidence type="ECO:0000313" key="4">
    <source>
        <dbReference type="WBParaSite" id="SSLN_0001112301-mRNA-1"/>
    </source>
</evidence>
<dbReference type="Proteomes" id="UP000275846">
    <property type="component" value="Unassembled WGS sequence"/>
</dbReference>
<dbReference type="AlphaFoldDB" id="A0A183T2K9"/>
<dbReference type="EMBL" id="UYSU01036040">
    <property type="protein sequence ID" value="VDL97092.1"/>
    <property type="molecule type" value="Genomic_DNA"/>
</dbReference>
<gene>
    <name evidence="2" type="ORF">SSLN_LOCUS10707</name>
</gene>
<accession>A0A183T2K9</accession>
<sequence>MVSQERLATKYTECVCAPVCLPEPVAIPAVSKTRPPEAASYCLSLTSTPHSTHPSASSPRPGGGVASVVRVVSGCVRRGHDGMPLSHYIGAVAVFKSPPPYLTAARRPLSCCDTDRLACPGVTATHPLTHTRMSSSPPSPVRDTGPRLCVRGKDSREWAPPPYDRRTDRRARACFLIGVRTVCPARTAAAPPYARAVRM</sequence>
<organism evidence="4">
    <name type="scientific">Schistocephalus solidus</name>
    <name type="common">Tapeworm</name>
    <dbReference type="NCBI Taxonomy" id="70667"/>
    <lineage>
        <taxon>Eukaryota</taxon>
        <taxon>Metazoa</taxon>
        <taxon>Spiralia</taxon>
        <taxon>Lophotrochozoa</taxon>
        <taxon>Platyhelminthes</taxon>
        <taxon>Cestoda</taxon>
        <taxon>Eucestoda</taxon>
        <taxon>Diphyllobothriidea</taxon>
        <taxon>Diphyllobothriidae</taxon>
        <taxon>Schistocephalus</taxon>
    </lineage>
</organism>
<feature type="compositionally biased region" description="Basic and acidic residues" evidence="1">
    <location>
        <begin position="151"/>
        <end position="164"/>
    </location>
</feature>
<evidence type="ECO:0000313" key="3">
    <source>
        <dbReference type="Proteomes" id="UP000275846"/>
    </source>
</evidence>
<keyword evidence="3" id="KW-1185">Reference proteome</keyword>
<evidence type="ECO:0000313" key="2">
    <source>
        <dbReference type="EMBL" id="VDL97092.1"/>
    </source>
</evidence>
<reference evidence="4" key="1">
    <citation type="submission" date="2016-06" db="UniProtKB">
        <authorList>
            <consortium name="WormBaseParasite"/>
        </authorList>
    </citation>
    <scope>IDENTIFICATION</scope>
</reference>
<reference evidence="2 3" key="2">
    <citation type="submission" date="2018-11" db="EMBL/GenBank/DDBJ databases">
        <authorList>
            <consortium name="Pathogen Informatics"/>
        </authorList>
    </citation>
    <scope>NUCLEOTIDE SEQUENCE [LARGE SCALE GENOMIC DNA]</scope>
    <source>
        <strain evidence="2 3">NST_G2</strain>
    </source>
</reference>
<dbReference type="WBParaSite" id="SSLN_0001112301-mRNA-1">
    <property type="protein sequence ID" value="SSLN_0001112301-mRNA-1"/>
    <property type="gene ID" value="SSLN_0001112301"/>
</dbReference>
<protein>
    <submittedName>
        <fullName evidence="2 4">Uncharacterized protein</fullName>
    </submittedName>
</protein>